<dbReference type="GO" id="GO:0009279">
    <property type="term" value="C:cell outer membrane"/>
    <property type="evidence" value="ECO:0007669"/>
    <property type="project" value="UniProtKB-SubCell"/>
</dbReference>
<dbReference type="GO" id="GO:0006826">
    <property type="term" value="P:iron ion transport"/>
    <property type="evidence" value="ECO:0007669"/>
    <property type="project" value="UniProtKB-KW"/>
</dbReference>
<keyword evidence="8" id="KW-0798">TonB box</keyword>
<sequence>MWRAEVQLYPFSLYRLDFSPRIFSTLAFSTLILCVPFIAQGQVTSSEQELEVIQVTAQKRLQNTQEVGISLAVLSGDDIEVLQLTNTVDISQQIPNLQLNTWSPNLTIFNLRGISQNNFTDNLEAPIAVYFDDAYYANLNSISNQLFDLQRVEVLRGPQSTLFGRNATGGVIQYVTTGADVDELNGYLKIGGGQFNQQYMELASGVALTDHARGRIALKRAKSDGYIVAAQPGIRNIGGDNALAVRTSLQFDLTDDTQLNLKYSYSKDDDVPTGGYSFLPWTQAEIEQTYLPPELVAFTQNVILEGGAPPNDLSINDFTKQVFFNTDDGFTPVDQAGLTLYKGDSAEPHTHYSNINGYLNRTIQSLTAKITAQLNDRWYIESISHLQELDKAYLEDGDGIPAPIIAFQTETDYRQASQELRLDYRHDNTRLLLGAYLLDTQQEGAITTIGNPVLRLARQLQADGLIRESYNPDESSPKAVQTYNLAAQNHALFAHWEQRLSAQFEVVTGLRWSQDEKQMDYRRGFADESAQIDFIQQAFLIPSQPDGKINYQDYSAKLQFNWQPARKQLYYLSYNRGIKVGNWAMSAGLPIEEMQHKPETLHAYEAGLKLDVSPRFRVNASTFLYDYRDYQAFAMIGLAPQITNSDANISGAELELTYLATESLSIDLGLAHLHSQLDKVDAVASWQSPVGGTVIDFPRDTLTNVTLPNTPEFSLNYALNYQTPLWSGLLISQLDGVYYDDQYLEVTNGGGAFQDAYHVVNFKLTYRVANDALSFSVYGKNVTDEVYKQYNLDLGMLGSTSYYAPPASYGVSVHYQW</sequence>
<evidence type="ECO:0000313" key="14">
    <source>
        <dbReference type="Proteomes" id="UP000244441"/>
    </source>
</evidence>
<keyword evidence="6" id="KW-0408">Iron</keyword>
<dbReference type="PANTHER" id="PTHR32552:SF81">
    <property type="entry name" value="TONB-DEPENDENT OUTER MEMBRANE RECEPTOR"/>
    <property type="match status" value="1"/>
</dbReference>
<keyword evidence="4" id="KW-0410">Iron transport</keyword>
<evidence type="ECO:0000256" key="2">
    <source>
        <dbReference type="ARBA" id="ARBA00022448"/>
    </source>
</evidence>
<evidence type="ECO:0000256" key="4">
    <source>
        <dbReference type="ARBA" id="ARBA00022496"/>
    </source>
</evidence>
<evidence type="ECO:0000256" key="7">
    <source>
        <dbReference type="ARBA" id="ARBA00023065"/>
    </source>
</evidence>
<evidence type="ECO:0000313" key="13">
    <source>
        <dbReference type="EMBL" id="AWB68622.1"/>
    </source>
</evidence>
<reference evidence="13 14" key="1">
    <citation type="submission" date="2018-01" db="EMBL/GenBank/DDBJ databases">
        <title>Genome sequence of a Cantenovulum-like bacteria.</title>
        <authorList>
            <person name="Tan W.R."/>
            <person name="Lau N.-S."/>
            <person name="Go F."/>
            <person name="Amirul A.-A.A."/>
        </authorList>
    </citation>
    <scope>NUCLEOTIDE SEQUENCE [LARGE SCALE GENOMIC DNA]</scope>
    <source>
        <strain evidence="13 14">CCB-QB4</strain>
    </source>
</reference>
<dbReference type="Gene3D" id="2.40.170.20">
    <property type="entry name" value="TonB-dependent receptor, beta-barrel domain"/>
    <property type="match status" value="2"/>
</dbReference>
<dbReference type="SUPFAM" id="SSF56935">
    <property type="entry name" value="Porins"/>
    <property type="match status" value="1"/>
</dbReference>
<dbReference type="InterPro" id="IPR039426">
    <property type="entry name" value="TonB-dep_rcpt-like"/>
</dbReference>
<dbReference type="PROSITE" id="PS52016">
    <property type="entry name" value="TONB_DEPENDENT_REC_3"/>
    <property type="match status" value="1"/>
</dbReference>
<evidence type="ECO:0000256" key="6">
    <source>
        <dbReference type="ARBA" id="ARBA00023004"/>
    </source>
</evidence>
<dbReference type="Pfam" id="PF07715">
    <property type="entry name" value="Plug"/>
    <property type="match status" value="1"/>
</dbReference>
<dbReference type="Proteomes" id="UP000244441">
    <property type="component" value="Chromosome"/>
</dbReference>
<dbReference type="InterPro" id="IPR036942">
    <property type="entry name" value="Beta-barrel_TonB_sf"/>
</dbReference>
<dbReference type="AlphaFoldDB" id="A0A2S0VWS0"/>
<protein>
    <submittedName>
        <fullName evidence="13">TonB-dependent receptor</fullName>
    </submittedName>
</protein>
<keyword evidence="5 11" id="KW-0812">Transmembrane</keyword>
<keyword evidence="3 11" id="KW-1134">Transmembrane beta strand</keyword>
<dbReference type="KEGG" id="cate:C2869_20470"/>
<comment type="similarity">
    <text evidence="11">Belongs to the TonB-dependent receptor family.</text>
</comment>
<evidence type="ECO:0000256" key="5">
    <source>
        <dbReference type="ARBA" id="ARBA00022692"/>
    </source>
</evidence>
<dbReference type="PANTHER" id="PTHR32552">
    <property type="entry name" value="FERRICHROME IRON RECEPTOR-RELATED"/>
    <property type="match status" value="1"/>
</dbReference>
<keyword evidence="7" id="KW-0406">Ion transport</keyword>
<evidence type="ECO:0000256" key="3">
    <source>
        <dbReference type="ARBA" id="ARBA00022452"/>
    </source>
</evidence>
<proteinExistence type="inferred from homology"/>
<keyword evidence="10 11" id="KW-0998">Cell outer membrane</keyword>
<evidence type="ECO:0000259" key="12">
    <source>
        <dbReference type="Pfam" id="PF07715"/>
    </source>
</evidence>
<evidence type="ECO:0000256" key="1">
    <source>
        <dbReference type="ARBA" id="ARBA00004571"/>
    </source>
</evidence>
<keyword evidence="13" id="KW-0675">Receptor</keyword>
<evidence type="ECO:0000256" key="10">
    <source>
        <dbReference type="ARBA" id="ARBA00023237"/>
    </source>
</evidence>
<accession>A0A2S0VWS0</accession>
<gene>
    <name evidence="13" type="ORF">C2869_20470</name>
</gene>
<keyword evidence="2 11" id="KW-0813">Transport</keyword>
<dbReference type="EMBL" id="CP026604">
    <property type="protein sequence ID" value="AWB68622.1"/>
    <property type="molecule type" value="Genomic_DNA"/>
</dbReference>
<feature type="domain" description="TonB-dependent receptor plug" evidence="12">
    <location>
        <begin position="65"/>
        <end position="171"/>
    </location>
</feature>
<organism evidence="13 14">
    <name type="scientific">Saccharobesus litoralis</name>
    <dbReference type="NCBI Taxonomy" id="2172099"/>
    <lineage>
        <taxon>Bacteria</taxon>
        <taxon>Pseudomonadati</taxon>
        <taxon>Pseudomonadota</taxon>
        <taxon>Gammaproteobacteria</taxon>
        <taxon>Alteromonadales</taxon>
        <taxon>Alteromonadaceae</taxon>
        <taxon>Saccharobesus</taxon>
    </lineage>
</organism>
<comment type="subcellular location">
    <subcellularLocation>
        <location evidence="1 11">Cell outer membrane</location>
        <topology evidence="1 11">Multi-pass membrane protein</topology>
    </subcellularLocation>
</comment>
<evidence type="ECO:0000256" key="8">
    <source>
        <dbReference type="ARBA" id="ARBA00023077"/>
    </source>
</evidence>
<name>A0A2S0VWS0_9ALTE</name>
<evidence type="ECO:0000256" key="11">
    <source>
        <dbReference type="PROSITE-ProRule" id="PRU01360"/>
    </source>
</evidence>
<keyword evidence="14" id="KW-1185">Reference proteome</keyword>
<dbReference type="InterPro" id="IPR012910">
    <property type="entry name" value="Plug_dom"/>
</dbReference>
<evidence type="ECO:0000256" key="9">
    <source>
        <dbReference type="ARBA" id="ARBA00023136"/>
    </source>
</evidence>
<keyword evidence="9 11" id="KW-0472">Membrane</keyword>